<keyword evidence="2" id="KW-0378">Hydrolase</keyword>
<accession>A0ABV7VW52</accession>
<name>A0ABV7VW52_9GAMM</name>
<evidence type="ECO:0000313" key="2">
    <source>
        <dbReference type="EMBL" id="MFC3680293.1"/>
    </source>
</evidence>
<dbReference type="Gene3D" id="3.40.50.1820">
    <property type="entry name" value="alpha/beta hydrolase"/>
    <property type="match status" value="1"/>
</dbReference>
<evidence type="ECO:0000259" key="1">
    <source>
        <dbReference type="Pfam" id="PF12146"/>
    </source>
</evidence>
<dbReference type="InterPro" id="IPR022742">
    <property type="entry name" value="Hydrolase_4"/>
</dbReference>
<dbReference type="GO" id="GO:0016787">
    <property type="term" value="F:hydrolase activity"/>
    <property type="evidence" value="ECO:0007669"/>
    <property type="project" value="UniProtKB-KW"/>
</dbReference>
<dbReference type="Proteomes" id="UP001595722">
    <property type="component" value="Unassembled WGS sequence"/>
</dbReference>
<comment type="caution">
    <text evidence="2">The sequence shown here is derived from an EMBL/GenBank/DDBJ whole genome shotgun (WGS) entry which is preliminary data.</text>
</comment>
<organism evidence="2 3">
    <name type="scientific">Bacterioplanoides pacificum</name>
    <dbReference type="NCBI Taxonomy" id="1171596"/>
    <lineage>
        <taxon>Bacteria</taxon>
        <taxon>Pseudomonadati</taxon>
        <taxon>Pseudomonadota</taxon>
        <taxon>Gammaproteobacteria</taxon>
        <taxon>Oceanospirillales</taxon>
        <taxon>Oceanospirillaceae</taxon>
        <taxon>Bacterioplanoides</taxon>
    </lineage>
</organism>
<dbReference type="SUPFAM" id="SSF53474">
    <property type="entry name" value="alpha/beta-Hydrolases"/>
    <property type="match status" value="1"/>
</dbReference>
<protein>
    <submittedName>
        <fullName evidence="2">Alpha/beta fold hydrolase</fullName>
    </submittedName>
</protein>
<feature type="domain" description="Serine aminopeptidase S33" evidence="1">
    <location>
        <begin position="67"/>
        <end position="230"/>
    </location>
</feature>
<gene>
    <name evidence="2" type="ORF">ACFOMG_09300</name>
</gene>
<dbReference type="Pfam" id="PF12146">
    <property type="entry name" value="Hydrolase_4"/>
    <property type="match status" value="1"/>
</dbReference>
<dbReference type="InterPro" id="IPR029058">
    <property type="entry name" value="AB_hydrolase_fold"/>
</dbReference>
<dbReference type="RefSeq" id="WP_376866194.1">
    <property type="nucleotide sequence ID" value="NZ_JBHRYB010000005.1"/>
</dbReference>
<reference evidence="3" key="1">
    <citation type="journal article" date="2019" name="Int. J. Syst. Evol. Microbiol.">
        <title>The Global Catalogue of Microorganisms (GCM) 10K type strain sequencing project: providing services to taxonomists for standard genome sequencing and annotation.</title>
        <authorList>
            <consortium name="The Broad Institute Genomics Platform"/>
            <consortium name="The Broad Institute Genome Sequencing Center for Infectious Disease"/>
            <person name="Wu L."/>
            <person name="Ma J."/>
        </authorList>
    </citation>
    <scope>NUCLEOTIDE SEQUENCE [LARGE SCALE GENOMIC DNA]</scope>
    <source>
        <strain evidence="3">KCTC 42424</strain>
    </source>
</reference>
<proteinExistence type="predicted"/>
<keyword evidence="3" id="KW-1185">Reference proteome</keyword>
<evidence type="ECO:0000313" key="3">
    <source>
        <dbReference type="Proteomes" id="UP001595722"/>
    </source>
</evidence>
<dbReference type="EMBL" id="JBHRYB010000005">
    <property type="protein sequence ID" value="MFC3680293.1"/>
    <property type="molecule type" value="Genomic_DNA"/>
</dbReference>
<sequence>MNTDSATIASPATPTVLVLLRGLIRSRFHWQQFPQQLQQTFPDAIILTPELAGNGERYLESTPASIAGMMADIRQQVKQQYPANTPLTLVAISMGAMIATEWAQQHPEEIQQLHLINTSFANVSPPWHRMRAAAVLSLAAKALNREQLENAIIRWTINLNSDPQLNNRWQQFAQQHPLSRRNALAQLLAASRYRAPRTAPQAATWLYNSLGDRLVNPACSQTIAERWQKPLLTHHYAGHDLPMDDGEWLAQCIFCNVGLGQNTTKNQQSNP</sequence>